<dbReference type="EMBL" id="GEDG01030280">
    <property type="protein sequence ID" value="JAP12022.1"/>
    <property type="molecule type" value="Transcribed_RNA"/>
</dbReference>
<organism evidence="1">
    <name type="scientific">Solanum chacoense</name>
    <name type="common">Chaco potato</name>
    <dbReference type="NCBI Taxonomy" id="4108"/>
    <lineage>
        <taxon>Eukaryota</taxon>
        <taxon>Viridiplantae</taxon>
        <taxon>Streptophyta</taxon>
        <taxon>Embryophyta</taxon>
        <taxon>Tracheophyta</taxon>
        <taxon>Spermatophyta</taxon>
        <taxon>Magnoliopsida</taxon>
        <taxon>eudicotyledons</taxon>
        <taxon>Gunneridae</taxon>
        <taxon>Pentapetalae</taxon>
        <taxon>asterids</taxon>
        <taxon>lamiids</taxon>
        <taxon>Solanales</taxon>
        <taxon>Solanaceae</taxon>
        <taxon>Solanoideae</taxon>
        <taxon>Solaneae</taxon>
        <taxon>Solanum</taxon>
    </lineage>
</organism>
<accession>A0A0V0GXR7</accession>
<proteinExistence type="predicted"/>
<sequence length="61" mass="7464">MATQIVIYYVLVEPLYQQMTLLNQSKLSKISKLIWKGYWMDHFSYSYIKKKYVYNKSHLHT</sequence>
<dbReference type="AlphaFoldDB" id="A0A0V0GXR7"/>
<protein>
    <submittedName>
        <fullName evidence="1">Putative ovule protein</fullName>
    </submittedName>
</protein>
<evidence type="ECO:0000313" key="1">
    <source>
        <dbReference type="EMBL" id="JAP12022.1"/>
    </source>
</evidence>
<name>A0A0V0GXR7_SOLCH</name>
<reference evidence="1" key="1">
    <citation type="submission" date="2015-12" db="EMBL/GenBank/DDBJ databases">
        <title>Gene expression during late stages of embryo sac development: a critical building block for successful pollen-pistil interactions.</title>
        <authorList>
            <person name="Liu Y."/>
            <person name="Joly V."/>
            <person name="Sabar M."/>
            <person name="Matton D.P."/>
        </authorList>
    </citation>
    <scope>NUCLEOTIDE SEQUENCE</scope>
</reference>